<dbReference type="InterPro" id="IPR009003">
    <property type="entry name" value="Peptidase_S1_PA"/>
</dbReference>
<proteinExistence type="predicted"/>
<dbReference type="STRING" id="45351.A7RMT5"/>
<evidence type="ECO:0000256" key="6">
    <source>
        <dbReference type="SAM" id="SignalP"/>
    </source>
</evidence>
<dbReference type="eggNOG" id="KOG3627">
    <property type="taxonomic scope" value="Eukaryota"/>
</dbReference>
<dbReference type="EMBL" id="DS469521">
    <property type="protein sequence ID" value="EDO47203.1"/>
    <property type="molecule type" value="Genomic_DNA"/>
</dbReference>
<dbReference type="PROSITE" id="PS00135">
    <property type="entry name" value="TRYPSIN_SER"/>
    <property type="match status" value="1"/>
</dbReference>
<feature type="chain" id="PRO_5002711916" description="Peptidase S1 domain-containing protein" evidence="6">
    <location>
        <begin position="21"/>
        <end position="285"/>
    </location>
</feature>
<dbReference type="KEGG" id="nve:5519323"/>
<accession>A7RMT5</accession>
<keyword evidence="2 5" id="KW-0378">Hydrolase</keyword>
<evidence type="ECO:0000256" key="3">
    <source>
        <dbReference type="ARBA" id="ARBA00022825"/>
    </source>
</evidence>
<dbReference type="PROSITE" id="PS50240">
    <property type="entry name" value="TRYPSIN_DOM"/>
    <property type="match status" value="1"/>
</dbReference>
<organism evidence="8 9">
    <name type="scientific">Nematostella vectensis</name>
    <name type="common">Starlet sea anemone</name>
    <dbReference type="NCBI Taxonomy" id="45351"/>
    <lineage>
        <taxon>Eukaryota</taxon>
        <taxon>Metazoa</taxon>
        <taxon>Cnidaria</taxon>
        <taxon>Anthozoa</taxon>
        <taxon>Hexacorallia</taxon>
        <taxon>Actiniaria</taxon>
        <taxon>Edwardsiidae</taxon>
        <taxon>Nematostella</taxon>
    </lineage>
</organism>
<dbReference type="InterPro" id="IPR033116">
    <property type="entry name" value="TRYPSIN_SER"/>
</dbReference>
<dbReference type="InterPro" id="IPR018114">
    <property type="entry name" value="TRYPSIN_HIS"/>
</dbReference>
<dbReference type="FunCoup" id="A7RMT5">
    <property type="interactions" value="29"/>
</dbReference>
<keyword evidence="6" id="KW-0732">Signal</keyword>
<dbReference type="CDD" id="cd00190">
    <property type="entry name" value="Tryp_SPc"/>
    <property type="match status" value="1"/>
</dbReference>
<feature type="domain" description="Peptidase S1" evidence="7">
    <location>
        <begin position="31"/>
        <end position="263"/>
    </location>
</feature>
<dbReference type="OMA" id="TICLPAH"/>
<dbReference type="PANTHER" id="PTHR24252">
    <property type="entry name" value="ACROSIN-RELATED"/>
    <property type="match status" value="1"/>
</dbReference>
<gene>
    <name evidence="8" type="ORF">NEMVEDRAFT_v1g199428</name>
</gene>
<dbReference type="SUPFAM" id="SSF50494">
    <property type="entry name" value="Trypsin-like serine proteases"/>
    <property type="match status" value="1"/>
</dbReference>
<evidence type="ECO:0000256" key="1">
    <source>
        <dbReference type="ARBA" id="ARBA00022670"/>
    </source>
</evidence>
<dbReference type="PRINTS" id="PR00722">
    <property type="entry name" value="CHYMOTRYPSIN"/>
</dbReference>
<dbReference type="PhylomeDB" id="A7RMT5"/>
<dbReference type="Pfam" id="PF00089">
    <property type="entry name" value="Trypsin"/>
    <property type="match status" value="1"/>
</dbReference>
<keyword evidence="4" id="KW-1015">Disulfide bond</keyword>
<evidence type="ECO:0000256" key="2">
    <source>
        <dbReference type="ARBA" id="ARBA00022801"/>
    </source>
</evidence>
<keyword evidence="3 5" id="KW-0720">Serine protease</keyword>
<dbReference type="Proteomes" id="UP000001593">
    <property type="component" value="Unassembled WGS sequence"/>
</dbReference>
<dbReference type="AlphaFoldDB" id="A7RMT5"/>
<dbReference type="InterPro" id="IPR001254">
    <property type="entry name" value="Trypsin_dom"/>
</dbReference>
<dbReference type="InterPro" id="IPR043504">
    <property type="entry name" value="Peptidase_S1_PA_chymotrypsin"/>
</dbReference>
<dbReference type="GO" id="GO:0006508">
    <property type="term" value="P:proteolysis"/>
    <property type="evidence" value="ECO:0000318"/>
    <property type="project" value="GO_Central"/>
</dbReference>
<sequence>MMFLSIFVLGLLAQASFSYASCGRRPGGTRIINGEEAVPNSWPWQLSLRVYGSHNCGASLLSPGWALTAAHCVQRSSNPADYTLAAGAHRRVNDAHAQVLRVSQVISHKEFSMGHLRNDVTLLRLSAPVQLSDKIGTICLPAHGDRAPAGGHCYISGWGRISSSDLYKGADKLKQSKVPVADHQTCRRTNGYSVDEHSMICAGGAGSSACNGDSGGPLQCLENGRWVLRGVASWVTAKTCPGNTFSVYARVSSYINWIEGIQAGGSGGNGGNGGGSCKYFTSLFH</sequence>
<dbReference type="Gene3D" id="2.40.10.10">
    <property type="entry name" value="Trypsin-like serine proteases"/>
    <property type="match status" value="1"/>
</dbReference>
<dbReference type="FunFam" id="2.40.10.10:FF:000003">
    <property type="entry name" value="Transmembrane serine protease 3"/>
    <property type="match status" value="1"/>
</dbReference>
<reference evidence="8 9" key="1">
    <citation type="journal article" date="2007" name="Science">
        <title>Sea anemone genome reveals ancestral eumetazoan gene repertoire and genomic organization.</title>
        <authorList>
            <person name="Putnam N.H."/>
            <person name="Srivastava M."/>
            <person name="Hellsten U."/>
            <person name="Dirks B."/>
            <person name="Chapman J."/>
            <person name="Salamov A."/>
            <person name="Terry A."/>
            <person name="Shapiro H."/>
            <person name="Lindquist E."/>
            <person name="Kapitonov V.V."/>
            <person name="Jurka J."/>
            <person name="Genikhovich G."/>
            <person name="Grigoriev I.V."/>
            <person name="Lucas S.M."/>
            <person name="Steele R.E."/>
            <person name="Finnerty J.R."/>
            <person name="Technau U."/>
            <person name="Martindale M.Q."/>
            <person name="Rokhsar D.S."/>
        </authorList>
    </citation>
    <scope>NUCLEOTIDE SEQUENCE [LARGE SCALE GENOMIC DNA]</scope>
    <source>
        <strain evidence="9">CH2 X CH6</strain>
    </source>
</reference>
<dbReference type="InParanoid" id="A7RMT5"/>
<dbReference type="InterPro" id="IPR001314">
    <property type="entry name" value="Peptidase_S1A"/>
</dbReference>
<evidence type="ECO:0000256" key="5">
    <source>
        <dbReference type="RuleBase" id="RU363034"/>
    </source>
</evidence>
<keyword evidence="1 5" id="KW-0645">Protease</keyword>
<dbReference type="PANTHER" id="PTHR24252:SF7">
    <property type="entry name" value="HYALIN"/>
    <property type="match status" value="1"/>
</dbReference>
<dbReference type="GO" id="GO:0004252">
    <property type="term" value="F:serine-type endopeptidase activity"/>
    <property type="evidence" value="ECO:0000318"/>
    <property type="project" value="GO_Central"/>
</dbReference>
<dbReference type="OrthoDB" id="5949941at2759"/>
<evidence type="ECO:0000259" key="7">
    <source>
        <dbReference type="PROSITE" id="PS50240"/>
    </source>
</evidence>
<name>A7RMT5_NEMVE</name>
<dbReference type="MEROPS" id="S01.152"/>
<dbReference type="HOGENOM" id="CLU_006842_0_4_1"/>
<dbReference type="SMART" id="SM00020">
    <property type="entry name" value="Tryp_SPc"/>
    <property type="match status" value="1"/>
</dbReference>
<dbReference type="PROSITE" id="PS00134">
    <property type="entry name" value="TRYPSIN_HIS"/>
    <property type="match status" value="1"/>
</dbReference>
<evidence type="ECO:0000313" key="8">
    <source>
        <dbReference type="EMBL" id="EDO47203.1"/>
    </source>
</evidence>
<protein>
    <recommendedName>
        <fullName evidence="7">Peptidase S1 domain-containing protein</fullName>
    </recommendedName>
</protein>
<evidence type="ECO:0000313" key="9">
    <source>
        <dbReference type="Proteomes" id="UP000001593"/>
    </source>
</evidence>
<feature type="signal peptide" evidence="6">
    <location>
        <begin position="1"/>
        <end position="20"/>
    </location>
</feature>
<evidence type="ECO:0000256" key="4">
    <source>
        <dbReference type="ARBA" id="ARBA00023157"/>
    </source>
</evidence>
<keyword evidence="9" id="KW-1185">Reference proteome</keyword>